<dbReference type="PANTHER" id="PTHR36512">
    <property type="entry name" value="D-AMINOPEPTIDASE"/>
    <property type="match status" value="1"/>
</dbReference>
<dbReference type="CDD" id="cd02253">
    <property type="entry name" value="DmpA"/>
    <property type="match status" value="1"/>
</dbReference>
<dbReference type="SUPFAM" id="SSF56266">
    <property type="entry name" value="DmpA/ArgJ-like"/>
    <property type="match status" value="1"/>
</dbReference>
<dbReference type="STRING" id="482461.SAMN05216244_3790"/>
<accession>A0A1G9X8W8</accession>
<evidence type="ECO:0000313" key="3">
    <source>
        <dbReference type="Proteomes" id="UP000182347"/>
    </source>
</evidence>
<sequence length="347" mass="36904">MQKRIRDYGIEIGSLETGRLNKISDVGGVTSGHATIDDGPLKTGVTAILPHQGNVFTNKVVGAAHVLNGFGKSVGTIQLEELGTIETPILLTNTLSIGTCTDSLIDYMLKHNPEIGRTTGTVNPVVGECNDMYLNDIRARAVQSRHVKEALTSAAIDFQEGGVGAGTGMKCFGLKGGIGSSSRVISYPHGSYTIGVLTLTNFGSLEQLRVNDKRAGHIIKQRLAEHSPEPDKGSVIVVVATDLPVSSRQLKRIIKRAGVGLSRCGSYIGNGSGDVILGFSTANQVPHHADAQISRYSAIHEEDIDLAFLAVADATEEAVLNSMITAETVTGRDGNTLHSLREFMEFI</sequence>
<keyword evidence="2" id="KW-0378">Hydrolase</keyword>
<keyword evidence="3" id="KW-1185">Reference proteome</keyword>
<dbReference type="Pfam" id="PF03576">
    <property type="entry name" value="Peptidase_S58"/>
    <property type="match status" value="1"/>
</dbReference>
<evidence type="ECO:0000313" key="2">
    <source>
        <dbReference type="EMBL" id="SDM92896.1"/>
    </source>
</evidence>
<dbReference type="InterPro" id="IPR005321">
    <property type="entry name" value="Peptidase_S58_DmpA"/>
</dbReference>
<comment type="similarity">
    <text evidence="1">Belongs to the peptidase S58 family.</text>
</comment>
<gene>
    <name evidence="2" type="ORF">SAMN05216244_3790</name>
</gene>
<dbReference type="PANTHER" id="PTHR36512:SF3">
    <property type="entry name" value="BLR5678 PROTEIN"/>
    <property type="match status" value="1"/>
</dbReference>
<keyword evidence="2" id="KW-0031">Aminopeptidase</keyword>
<dbReference type="Gene3D" id="3.60.70.12">
    <property type="entry name" value="L-amino peptidase D-ALA esterase/amidase"/>
    <property type="match status" value="1"/>
</dbReference>
<name>A0A1G9X8W8_9BACI</name>
<dbReference type="EMBL" id="FNHF01000006">
    <property type="protein sequence ID" value="SDM92896.1"/>
    <property type="molecule type" value="Genomic_DNA"/>
</dbReference>
<dbReference type="OrthoDB" id="9770388at2"/>
<protein>
    <submittedName>
        <fullName evidence="2">D-aminopeptidase</fullName>
    </submittedName>
</protein>
<evidence type="ECO:0000256" key="1">
    <source>
        <dbReference type="ARBA" id="ARBA00007068"/>
    </source>
</evidence>
<keyword evidence="2" id="KW-0645">Protease</keyword>
<dbReference type="InterPro" id="IPR016117">
    <property type="entry name" value="ArgJ-like_dom_sf"/>
</dbReference>
<proteinExistence type="inferred from homology"/>
<dbReference type="RefSeq" id="WP_074600777.1">
    <property type="nucleotide sequence ID" value="NZ_FNHF01000006.1"/>
</dbReference>
<dbReference type="AlphaFoldDB" id="A0A1G9X8W8"/>
<organism evidence="2 3">
    <name type="scientific">Sediminibacillus halophilus</name>
    <dbReference type="NCBI Taxonomy" id="482461"/>
    <lineage>
        <taxon>Bacteria</taxon>
        <taxon>Bacillati</taxon>
        <taxon>Bacillota</taxon>
        <taxon>Bacilli</taxon>
        <taxon>Bacillales</taxon>
        <taxon>Bacillaceae</taxon>
        <taxon>Sediminibacillus</taxon>
    </lineage>
</organism>
<reference evidence="3" key="1">
    <citation type="submission" date="2016-10" db="EMBL/GenBank/DDBJ databases">
        <authorList>
            <person name="Varghese N."/>
            <person name="Submissions S."/>
        </authorList>
    </citation>
    <scope>NUCLEOTIDE SEQUENCE [LARGE SCALE GENOMIC DNA]</scope>
    <source>
        <strain evidence="3">CGMCC 1.6199</strain>
    </source>
</reference>
<dbReference type="GO" id="GO:0004177">
    <property type="term" value="F:aminopeptidase activity"/>
    <property type="evidence" value="ECO:0007669"/>
    <property type="project" value="UniProtKB-KW"/>
</dbReference>
<dbReference type="Proteomes" id="UP000182347">
    <property type="component" value="Unassembled WGS sequence"/>
</dbReference>